<feature type="domain" description="Alpha-D-phosphohexomutase C-terminal" evidence="11">
    <location>
        <begin position="376"/>
        <end position="442"/>
    </location>
</feature>
<evidence type="ECO:0000256" key="8">
    <source>
        <dbReference type="ARBA" id="ARBA00022842"/>
    </source>
</evidence>
<feature type="domain" description="Alpha-D-phosphohexomutase alpha/beta/alpha" evidence="12">
    <location>
        <begin position="7"/>
        <end position="132"/>
    </location>
</feature>
<dbReference type="InterPro" id="IPR016055">
    <property type="entry name" value="A-D-PHexomutase_a/b/a-I/II/III"/>
</dbReference>
<evidence type="ECO:0000259" key="12">
    <source>
        <dbReference type="Pfam" id="PF02878"/>
    </source>
</evidence>
<name>A0ABY7VEX2_9GAMM</name>
<evidence type="ECO:0000256" key="2">
    <source>
        <dbReference type="ARBA" id="ARBA00001946"/>
    </source>
</evidence>
<dbReference type="InterPro" id="IPR005844">
    <property type="entry name" value="A-D-PHexomutase_a/b/a-I"/>
</dbReference>
<dbReference type="GO" id="GO:0004615">
    <property type="term" value="F:phosphomannomutase activity"/>
    <property type="evidence" value="ECO:0007669"/>
    <property type="project" value="UniProtKB-EC"/>
</dbReference>
<organism evidence="15 16">
    <name type="scientific">Thalassomonas haliotis</name>
    <dbReference type="NCBI Taxonomy" id="485448"/>
    <lineage>
        <taxon>Bacteria</taxon>
        <taxon>Pseudomonadati</taxon>
        <taxon>Pseudomonadota</taxon>
        <taxon>Gammaproteobacteria</taxon>
        <taxon>Alteromonadales</taxon>
        <taxon>Colwelliaceae</taxon>
        <taxon>Thalassomonas</taxon>
    </lineage>
</organism>
<feature type="domain" description="Alpha-D-phosphohexomutase alpha/beta/alpha" evidence="13">
    <location>
        <begin position="151"/>
        <end position="256"/>
    </location>
</feature>
<dbReference type="EMBL" id="CP059693">
    <property type="protein sequence ID" value="WDE12243.1"/>
    <property type="molecule type" value="Genomic_DNA"/>
</dbReference>
<dbReference type="InterPro" id="IPR005845">
    <property type="entry name" value="A-D-PHexomutase_a/b/a-II"/>
</dbReference>
<evidence type="ECO:0000313" key="16">
    <source>
        <dbReference type="Proteomes" id="UP001215231"/>
    </source>
</evidence>
<gene>
    <name evidence="15" type="ORF">H3N35_01795</name>
</gene>
<feature type="domain" description="Alpha-D-phosphohexomutase alpha/beta/alpha" evidence="14">
    <location>
        <begin position="261"/>
        <end position="371"/>
    </location>
</feature>
<reference evidence="15 16" key="1">
    <citation type="journal article" date="2022" name="Mar. Drugs">
        <title>Bioassay-Guided Fractionation Leads to the Detection of Cholic Acid Generated by the Rare Thalassomonas sp.</title>
        <authorList>
            <person name="Pheiffer F."/>
            <person name="Schneider Y.K."/>
            <person name="Hansen E.H."/>
            <person name="Andersen J.H."/>
            <person name="Isaksson J."/>
            <person name="Busche T."/>
            <person name="R C."/>
            <person name="Kalinowski J."/>
            <person name="Zyl L.V."/>
            <person name="Trindade M."/>
        </authorList>
    </citation>
    <scope>NUCLEOTIDE SEQUENCE [LARGE SCALE GENOMIC DNA]</scope>
    <source>
        <strain evidence="15 16">A5K-61T</strain>
    </source>
</reference>
<evidence type="ECO:0000256" key="6">
    <source>
        <dbReference type="ARBA" id="ARBA00022553"/>
    </source>
</evidence>
<dbReference type="PROSITE" id="PS00710">
    <property type="entry name" value="PGM_PMM"/>
    <property type="match status" value="1"/>
</dbReference>
<keyword evidence="6" id="KW-0597">Phosphoprotein</keyword>
<protein>
    <recommendedName>
        <fullName evidence="5">phosphomannomutase</fullName>
        <ecNumber evidence="5">5.4.2.8</ecNumber>
    </recommendedName>
</protein>
<evidence type="ECO:0000259" key="11">
    <source>
        <dbReference type="Pfam" id="PF00408"/>
    </source>
</evidence>
<dbReference type="InterPro" id="IPR005846">
    <property type="entry name" value="A-D-PHexomutase_a/b/a-III"/>
</dbReference>
<dbReference type="InterPro" id="IPR036900">
    <property type="entry name" value="A-D-PHexomutase_C_sf"/>
</dbReference>
<dbReference type="Pfam" id="PF02880">
    <property type="entry name" value="PGM_PMM_III"/>
    <property type="match status" value="1"/>
</dbReference>
<comment type="cofactor">
    <cofactor evidence="2">
        <name>Mg(2+)</name>
        <dbReference type="ChEBI" id="CHEBI:18420"/>
    </cofactor>
</comment>
<evidence type="ECO:0000256" key="1">
    <source>
        <dbReference type="ARBA" id="ARBA00000586"/>
    </source>
</evidence>
<dbReference type="SUPFAM" id="SSF53738">
    <property type="entry name" value="Phosphoglucomutase, first 3 domains"/>
    <property type="match status" value="3"/>
</dbReference>
<evidence type="ECO:0000256" key="9">
    <source>
        <dbReference type="ARBA" id="ARBA00023235"/>
    </source>
</evidence>
<accession>A0ABY7VEX2</accession>
<dbReference type="Gene3D" id="3.30.310.50">
    <property type="entry name" value="Alpha-D-phosphohexomutase, C-terminal domain"/>
    <property type="match status" value="1"/>
</dbReference>
<evidence type="ECO:0000313" key="15">
    <source>
        <dbReference type="EMBL" id="WDE12243.1"/>
    </source>
</evidence>
<dbReference type="InterPro" id="IPR016066">
    <property type="entry name" value="A-D-PHexomutase_CS"/>
</dbReference>
<dbReference type="RefSeq" id="WP_274052513.1">
    <property type="nucleotide sequence ID" value="NZ_CP059693.1"/>
</dbReference>
<evidence type="ECO:0000259" key="14">
    <source>
        <dbReference type="Pfam" id="PF02880"/>
    </source>
</evidence>
<keyword evidence="16" id="KW-1185">Reference proteome</keyword>
<evidence type="ECO:0000259" key="13">
    <source>
        <dbReference type="Pfam" id="PF02879"/>
    </source>
</evidence>
<proteinExistence type="inferred from homology"/>
<dbReference type="PANTHER" id="PTHR43771">
    <property type="entry name" value="PHOSPHOMANNOMUTASE"/>
    <property type="match status" value="1"/>
</dbReference>
<evidence type="ECO:0000256" key="7">
    <source>
        <dbReference type="ARBA" id="ARBA00022723"/>
    </source>
</evidence>
<keyword evidence="9 15" id="KW-0413">Isomerase</keyword>
<evidence type="ECO:0000256" key="5">
    <source>
        <dbReference type="ARBA" id="ARBA00012730"/>
    </source>
</evidence>
<dbReference type="PANTHER" id="PTHR43771:SF1">
    <property type="entry name" value="PHOSPHOMANNOMUTASE"/>
    <property type="match status" value="1"/>
</dbReference>
<dbReference type="Pfam" id="PF02878">
    <property type="entry name" value="PGM_PMM_I"/>
    <property type="match status" value="1"/>
</dbReference>
<evidence type="ECO:0000256" key="3">
    <source>
        <dbReference type="ARBA" id="ARBA00004699"/>
    </source>
</evidence>
<dbReference type="EC" id="5.4.2.8" evidence="5"/>
<dbReference type="Gene3D" id="3.40.120.10">
    <property type="entry name" value="Alpha-D-Glucose-1,6-Bisphosphate, subunit A, domain 3"/>
    <property type="match status" value="3"/>
</dbReference>
<dbReference type="InterPro" id="IPR005841">
    <property type="entry name" value="Alpha-D-phosphohexomutase_SF"/>
</dbReference>
<comment type="pathway">
    <text evidence="3">Nucleotide-sugar biosynthesis; GDP-alpha-D-mannose biosynthesis; alpha-D-mannose 1-phosphate from D-fructose 6-phosphate: step 2/2.</text>
</comment>
<dbReference type="Pfam" id="PF02879">
    <property type="entry name" value="PGM_PMM_II"/>
    <property type="match status" value="1"/>
</dbReference>
<keyword evidence="8 10" id="KW-0460">Magnesium</keyword>
<dbReference type="SUPFAM" id="SSF55957">
    <property type="entry name" value="Phosphoglucomutase, C-terminal domain"/>
    <property type="match status" value="1"/>
</dbReference>
<evidence type="ECO:0000256" key="4">
    <source>
        <dbReference type="ARBA" id="ARBA00010231"/>
    </source>
</evidence>
<dbReference type="InterPro" id="IPR005843">
    <property type="entry name" value="A-D-PHexomutase_C"/>
</dbReference>
<evidence type="ECO:0000256" key="10">
    <source>
        <dbReference type="RuleBase" id="RU004326"/>
    </source>
</evidence>
<comment type="catalytic activity">
    <reaction evidence="1">
        <text>alpha-D-mannose 1-phosphate = D-mannose 6-phosphate</text>
        <dbReference type="Rhea" id="RHEA:11140"/>
        <dbReference type="ChEBI" id="CHEBI:58409"/>
        <dbReference type="ChEBI" id="CHEBI:58735"/>
        <dbReference type="EC" id="5.4.2.8"/>
    </reaction>
</comment>
<sequence length="455" mass="50595">MTGLTCFKAYDIRGKLGDELNQDIVYRIGRAFAQYLNAKTVVIGGDIRLSTPELKAALADGIMAAGCDVIDIGLCGTEEIYFATSHLKTDGGIVVTASHNPKDYNGLKLVRENSKPISGDTGLFDIRKIAEQSLFRQVEQQGKFTQVSNLDDYVAHLLTYISPEKLKPLKLVVNAGNGAAGHVVNALEKVFQQQKLPVEFIKVFNEPDGNFPNGIPNPLLPENRGATREAVIRHKADMGIAWDGDFDRCFLFDENGDFIEGYYIVGLLAEAFLQKHSKEKIIHDPRLTLNTIDIVENNHGIAIQSKTGHAFIKERMRLENAVYGGEMSAHHYFRDFNYCDSGMIPWLLVAELISVSGMGLSAMVSERIAKFPSSGEINRKVSDADLVLAKVNEHYRDLALEKEEVDGLSLAFDGWRMNIRKSNTEPLLRLNVESQGNVELMESKTRELIAFIESI</sequence>
<dbReference type="CDD" id="cd03089">
    <property type="entry name" value="PMM_PGM"/>
    <property type="match status" value="1"/>
</dbReference>
<comment type="similarity">
    <text evidence="4 10">Belongs to the phosphohexose mutase family.</text>
</comment>
<dbReference type="PRINTS" id="PR00509">
    <property type="entry name" value="PGMPMM"/>
</dbReference>
<dbReference type="Pfam" id="PF00408">
    <property type="entry name" value="PGM_PMM_IV"/>
    <property type="match status" value="1"/>
</dbReference>
<keyword evidence="7 10" id="KW-0479">Metal-binding</keyword>
<dbReference type="Proteomes" id="UP001215231">
    <property type="component" value="Chromosome"/>
</dbReference>